<comment type="similarity">
    <text evidence="1">Belongs to the OsmC/Ohr family.</text>
</comment>
<dbReference type="STRING" id="1763537.ULVI_14925"/>
<evidence type="ECO:0000256" key="2">
    <source>
        <dbReference type="SAM" id="MobiDB-lite"/>
    </source>
</evidence>
<dbReference type="Gene3D" id="2.20.25.10">
    <property type="match status" value="1"/>
</dbReference>
<gene>
    <name evidence="3" type="ORF">ULVI_14925</name>
</gene>
<dbReference type="InterPro" id="IPR003718">
    <property type="entry name" value="OsmC/Ohr_fam"/>
</dbReference>
<organism evidence="3 4">
    <name type="scientific">Cochleicola gelatinilyticus</name>
    <dbReference type="NCBI Taxonomy" id="1763537"/>
    <lineage>
        <taxon>Bacteria</taxon>
        <taxon>Pseudomonadati</taxon>
        <taxon>Bacteroidota</taxon>
        <taxon>Flavobacteriia</taxon>
        <taxon>Flavobacteriales</taxon>
        <taxon>Flavobacteriaceae</taxon>
        <taxon>Cochleicola</taxon>
    </lineage>
</organism>
<dbReference type="PANTHER" id="PTHR33797">
    <property type="entry name" value="ORGANIC HYDROPEROXIDE RESISTANCE PROTEIN-LIKE"/>
    <property type="match status" value="1"/>
</dbReference>
<dbReference type="InterPro" id="IPR019953">
    <property type="entry name" value="OHR"/>
</dbReference>
<protein>
    <submittedName>
        <fullName evidence="3">Ohr subfamily peroxiredoxin</fullName>
    </submittedName>
</protein>
<dbReference type="NCBIfam" id="TIGR03561">
    <property type="entry name" value="organ_hyd_perox"/>
    <property type="match status" value="1"/>
</dbReference>
<feature type="compositionally biased region" description="Polar residues" evidence="2">
    <location>
        <begin position="1"/>
        <end position="11"/>
    </location>
</feature>
<name>A0A167EQ61_9FLAO</name>
<dbReference type="PANTHER" id="PTHR33797:SF2">
    <property type="entry name" value="ORGANIC HYDROPEROXIDE RESISTANCE PROTEIN-LIKE"/>
    <property type="match status" value="1"/>
</dbReference>
<evidence type="ECO:0000256" key="1">
    <source>
        <dbReference type="ARBA" id="ARBA00007378"/>
    </source>
</evidence>
<feature type="region of interest" description="Disordered" evidence="2">
    <location>
        <begin position="1"/>
        <end position="24"/>
    </location>
</feature>
<dbReference type="RefSeq" id="WP_068593605.1">
    <property type="nucleotide sequence ID" value="NZ_LRXL01000053.1"/>
</dbReference>
<dbReference type="AlphaFoldDB" id="A0A167EQ61"/>
<dbReference type="InterPro" id="IPR015946">
    <property type="entry name" value="KH_dom-like_a/b"/>
</dbReference>
<keyword evidence="4" id="KW-1185">Reference proteome</keyword>
<accession>A0A167EQ61</accession>
<dbReference type="Proteomes" id="UP000077013">
    <property type="component" value="Unassembled WGS sequence"/>
</dbReference>
<proteinExistence type="inferred from homology"/>
<dbReference type="GO" id="GO:0006979">
    <property type="term" value="P:response to oxidative stress"/>
    <property type="evidence" value="ECO:0007669"/>
    <property type="project" value="InterPro"/>
</dbReference>
<dbReference type="InterPro" id="IPR036102">
    <property type="entry name" value="OsmC/Ohrsf"/>
</dbReference>
<dbReference type="SUPFAM" id="SSF82784">
    <property type="entry name" value="OsmC-like"/>
    <property type="match status" value="1"/>
</dbReference>
<reference evidence="3 4" key="1">
    <citation type="submission" date="2016-02" db="EMBL/GenBank/DDBJ databases">
        <title>Ulvibacter sp. LPB0005, isolated from Thais luteostoma.</title>
        <authorList>
            <person name="Shin S.-K."/>
            <person name="Yi H."/>
        </authorList>
    </citation>
    <scope>NUCLEOTIDE SEQUENCE [LARGE SCALE GENOMIC DNA]</scope>
    <source>
        <strain evidence="3 4">LPB0005</strain>
    </source>
</reference>
<evidence type="ECO:0000313" key="3">
    <source>
        <dbReference type="EMBL" id="OAB75766.1"/>
    </source>
</evidence>
<comment type="caution">
    <text evidence="3">The sequence shown here is derived from an EMBL/GenBank/DDBJ whole genome shotgun (WGS) entry which is preliminary data.</text>
</comment>
<dbReference type="Gene3D" id="3.30.300.20">
    <property type="match status" value="1"/>
</dbReference>
<dbReference type="OrthoDB" id="9797508at2"/>
<sequence length="143" mass="14853">MKTLYEATSTAVGGRSGHVKSEDGPIDFNLSVPKGMGGDGGDGANPEQLFGSAYAACFGGAVQSVAKSKKIDIDDDAISISATIGFGKDEEGGFMLEATLDCFIPGVDLETGEMLVNEAHEACPFSKATRDNITVTLNLLLDE</sequence>
<dbReference type="EMBL" id="LRXL01000053">
    <property type="protein sequence ID" value="OAB75766.1"/>
    <property type="molecule type" value="Genomic_DNA"/>
</dbReference>
<dbReference type="Pfam" id="PF02566">
    <property type="entry name" value="OsmC"/>
    <property type="match status" value="1"/>
</dbReference>
<evidence type="ECO:0000313" key="4">
    <source>
        <dbReference type="Proteomes" id="UP000077013"/>
    </source>
</evidence>